<evidence type="ECO:0000256" key="7">
    <source>
        <dbReference type="ARBA" id="ARBA00022490"/>
    </source>
</evidence>
<evidence type="ECO:0000256" key="6">
    <source>
        <dbReference type="ARBA" id="ARBA00018464"/>
    </source>
</evidence>
<evidence type="ECO:0000256" key="11">
    <source>
        <dbReference type="ARBA" id="ARBA00030547"/>
    </source>
</evidence>
<feature type="active site" description="Proton acceptor" evidence="12">
    <location>
        <position position="7"/>
    </location>
</feature>
<evidence type="ECO:0000256" key="12">
    <source>
        <dbReference type="HAMAP-Rule" id="MF_01014"/>
    </source>
</evidence>
<dbReference type="CDD" id="cd04732">
    <property type="entry name" value="HisA"/>
    <property type="match status" value="1"/>
</dbReference>
<sequence length="237" mass="25582">MIFPAIDLKNGQSVRLYQGDYQQETIINPDPLAQVAQIQAAGLSHLHLVDLDGAKAGRPINLAIIKKIRAASPLFIELGGGIRTLSQVAQYLNLGINRIILGSIALTNPELVAQCLQEYGPEKIAIGVDGRKGRVATDGWLEKSNQSFSQVVQAMQALGAKHFIVTDISRDGTLTGPNLSFLQALQQEFPTSNIIASGGVANRQDLINLKNIGIQDVIVGRALYDGQLHLTDLKEVE</sequence>
<evidence type="ECO:0000256" key="1">
    <source>
        <dbReference type="ARBA" id="ARBA00000901"/>
    </source>
</evidence>
<evidence type="ECO:0000313" key="16">
    <source>
        <dbReference type="Proteomes" id="UP000245433"/>
    </source>
</evidence>
<dbReference type="InterPro" id="IPR011060">
    <property type="entry name" value="RibuloseP-bd_barrel"/>
</dbReference>
<dbReference type="EMBL" id="QEKT01000002">
    <property type="protein sequence ID" value="PVY85357.1"/>
    <property type="molecule type" value="Genomic_DNA"/>
</dbReference>
<protein>
    <recommendedName>
        <fullName evidence="6 12">1-(5-phosphoribosyl)-5-[(5-phosphoribosylamino)methylideneamino] imidazole-4-carboxamide isomerase</fullName>
        <ecNumber evidence="5 12">5.3.1.16</ecNumber>
    </recommendedName>
    <alternativeName>
        <fullName evidence="11 12">Phosphoribosylformimino-5-aminoimidazole carboxamide ribotide isomerase</fullName>
    </alternativeName>
</protein>
<dbReference type="PANTHER" id="PTHR43090">
    <property type="entry name" value="1-(5-PHOSPHORIBOSYL)-5-[(5-PHOSPHORIBOSYLAMINO)METHYLIDENEAMINO] IMIDAZOLE-4-CARBOXAMIDE ISOMERASE"/>
    <property type="match status" value="1"/>
</dbReference>
<keyword evidence="8 12" id="KW-0028">Amino-acid biosynthesis</keyword>
<accession>A0A2U1DCH0</accession>
<dbReference type="UniPathway" id="UPA00031">
    <property type="reaction ID" value="UER00009"/>
</dbReference>
<dbReference type="HAMAP" id="MF_01014">
    <property type="entry name" value="HisA"/>
    <property type="match status" value="1"/>
</dbReference>
<keyword evidence="10 12" id="KW-0413">Isomerase</keyword>
<dbReference type="GO" id="GO:0005737">
    <property type="term" value="C:cytoplasm"/>
    <property type="evidence" value="ECO:0007669"/>
    <property type="project" value="UniProtKB-SubCell"/>
</dbReference>
<dbReference type="InterPro" id="IPR006063">
    <property type="entry name" value="HisA_bact_arch"/>
</dbReference>
<dbReference type="Proteomes" id="UP000245433">
    <property type="component" value="Unassembled WGS sequence"/>
</dbReference>
<dbReference type="FunFam" id="3.20.20.70:FF:000009">
    <property type="entry name" value="1-(5-phosphoribosyl)-5-[(5-phosphoribosylamino)methylideneamino] imidazole-4-carboxamide isomerase"/>
    <property type="match status" value="1"/>
</dbReference>
<gene>
    <name evidence="12" type="primary">hisA</name>
    <name evidence="15" type="ORF">C7384_102177</name>
</gene>
<dbReference type="PANTHER" id="PTHR43090:SF2">
    <property type="entry name" value="1-(5-PHOSPHORIBOSYL)-5-[(5-PHOSPHORIBOSYLAMINO)METHYLIDENEAMINO] IMIDAZOLE-4-CARBOXAMIDE ISOMERASE"/>
    <property type="match status" value="1"/>
</dbReference>
<evidence type="ECO:0000256" key="8">
    <source>
        <dbReference type="ARBA" id="ARBA00022605"/>
    </source>
</evidence>
<comment type="pathway">
    <text evidence="3 12 14">Amino-acid biosynthesis; L-histidine biosynthesis; L-histidine from 5-phospho-alpha-D-ribose 1-diphosphate: step 4/9.</text>
</comment>
<dbReference type="AlphaFoldDB" id="A0A2U1DCH0"/>
<comment type="similarity">
    <text evidence="4 12 13">Belongs to the HisA/HisF family.</text>
</comment>
<dbReference type="InterPro" id="IPR013785">
    <property type="entry name" value="Aldolase_TIM"/>
</dbReference>
<comment type="catalytic activity">
    <reaction evidence="1 12 14">
        <text>1-(5-phospho-beta-D-ribosyl)-5-[(5-phospho-beta-D-ribosylamino)methylideneamino]imidazole-4-carboxamide = 5-[(5-phospho-1-deoxy-D-ribulos-1-ylimino)methylamino]-1-(5-phospho-beta-D-ribosyl)imidazole-4-carboxamide</text>
        <dbReference type="Rhea" id="RHEA:15469"/>
        <dbReference type="ChEBI" id="CHEBI:58435"/>
        <dbReference type="ChEBI" id="CHEBI:58525"/>
        <dbReference type="EC" id="5.3.1.16"/>
    </reaction>
</comment>
<dbReference type="OrthoDB" id="9807749at2"/>
<dbReference type="SUPFAM" id="SSF51366">
    <property type="entry name" value="Ribulose-phoshate binding barrel"/>
    <property type="match status" value="1"/>
</dbReference>
<evidence type="ECO:0000256" key="10">
    <source>
        <dbReference type="ARBA" id="ARBA00023235"/>
    </source>
</evidence>
<comment type="caution">
    <text evidence="15">The sequence shown here is derived from an EMBL/GenBank/DDBJ whole genome shotgun (WGS) entry which is preliminary data.</text>
</comment>
<evidence type="ECO:0000256" key="4">
    <source>
        <dbReference type="ARBA" id="ARBA00009667"/>
    </source>
</evidence>
<dbReference type="EC" id="5.3.1.16" evidence="5 12"/>
<reference evidence="15 16" key="1">
    <citation type="submission" date="2018-04" db="EMBL/GenBank/DDBJ databases">
        <title>Genomic Encyclopedia of Type Strains, Phase IV (KMG-IV): sequencing the most valuable type-strain genomes for metagenomic binning, comparative biology and taxonomic classification.</title>
        <authorList>
            <person name="Goeker M."/>
        </authorList>
    </citation>
    <scope>NUCLEOTIDE SEQUENCE [LARGE SCALE GENOMIC DNA]</scope>
    <source>
        <strain evidence="15 16">DSM 28795</strain>
    </source>
</reference>
<dbReference type="InterPro" id="IPR044524">
    <property type="entry name" value="Isoase_HisA-like"/>
</dbReference>
<evidence type="ECO:0000256" key="2">
    <source>
        <dbReference type="ARBA" id="ARBA00004496"/>
    </source>
</evidence>
<dbReference type="Pfam" id="PF00977">
    <property type="entry name" value="His_biosynth"/>
    <property type="match status" value="1"/>
</dbReference>
<dbReference type="GO" id="GO:0000162">
    <property type="term" value="P:L-tryptophan biosynthetic process"/>
    <property type="evidence" value="ECO:0007669"/>
    <property type="project" value="TreeGrafter"/>
</dbReference>
<dbReference type="RefSeq" id="WP_089938095.1">
    <property type="nucleotide sequence ID" value="NZ_CAKOEX010000002.1"/>
</dbReference>
<keyword evidence="9 12" id="KW-0368">Histidine biosynthesis</keyword>
<organism evidence="15 16">
    <name type="scientific">Convivina intestini</name>
    <dbReference type="NCBI Taxonomy" id="1505726"/>
    <lineage>
        <taxon>Bacteria</taxon>
        <taxon>Bacillati</taxon>
        <taxon>Bacillota</taxon>
        <taxon>Bacilli</taxon>
        <taxon>Lactobacillales</taxon>
        <taxon>Lactobacillaceae</taxon>
        <taxon>Convivina</taxon>
    </lineage>
</organism>
<dbReference type="GO" id="GO:0003949">
    <property type="term" value="F:1-(5-phosphoribosyl)-5-[(5-phosphoribosylamino)methylideneamino]imidazole-4-carboxamide isomerase activity"/>
    <property type="evidence" value="ECO:0007669"/>
    <property type="project" value="UniProtKB-UniRule"/>
</dbReference>
<name>A0A2U1DCH0_9LACO</name>
<proteinExistence type="inferred from homology"/>
<comment type="subcellular location">
    <subcellularLocation>
        <location evidence="2 12 14">Cytoplasm</location>
    </subcellularLocation>
</comment>
<evidence type="ECO:0000256" key="9">
    <source>
        <dbReference type="ARBA" id="ARBA00023102"/>
    </source>
</evidence>
<evidence type="ECO:0000256" key="3">
    <source>
        <dbReference type="ARBA" id="ARBA00005133"/>
    </source>
</evidence>
<evidence type="ECO:0000256" key="14">
    <source>
        <dbReference type="RuleBase" id="RU003658"/>
    </source>
</evidence>
<dbReference type="InterPro" id="IPR006062">
    <property type="entry name" value="His_biosynth"/>
</dbReference>
<dbReference type="Gene3D" id="3.20.20.70">
    <property type="entry name" value="Aldolase class I"/>
    <property type="match status" value="1"/>
</dbReference>
<evidence type="ECO:0000256" key="13">
    <source>
        <dbReference type="RuleBase" id="RU003657"/>
    </source>
</evidence>
<keyword evidence="7 12" id="KW-0963">Cytoplasm</keyword>
<evidence type="ECO:0000256" key="5">
    <source>
        <dbReference type="ARBA" id="ARBA00012550"/>
    </source>
</evidence>
<feature type="active site" description="Proton donor" evidence="12">
    <location>
        <position position="129"/>
    </location>
</feature>
<dbReference type="GO" id="GO:0000105">
    <property type="term" value="P:L-histidine biosynthetic process"/>
    <property type="evidence" value="ECO:0007669"/>
    <property type="project" value="UniProtKB-UniRule"/>
</dbReference>
<dbReference type="InterPro" id="IPR023016">
    <property type="entry name" value="HisA/PriA"/>
</dbReference>
<evidence type="ECO:0000313" key="15">
    <source>
        <dbReference type="EMBL" id="PVY85357.1"/>
    </source>
</evidence>
<keyword evidence="16" id="KW-1185">Reference proteome</keyword>
<dbReference type="NCBIfam" id="TIGR00007">
    <property type="entry name" value="1-(5-phosphoribosyl)-5-[(5-phosphoribosylamino)methylideneamino]imidazole-4-carboxamide isomerase"/>
    <property type="match status" value="1"/>
</dbReference>